<protein>
    <submittedName>
        <fullName evidence="3">Universal stress protein UspA</fullName>
    </submittedName>
</protein>
<dbReference type="PANTHER" id="PTHR46268:SF6">
    <property type="entry name" value="UNIVERSAL STRESS PROTEIN UP12"/>
    <property type="match status" value="1"/>
</dbReference>
<dbReference type="PANTHER" id="PTHR46268">
    <property type="entry name" value="STRESS RESPONSE PROTEIN NHAX"/>
    <property type="match status" value="1"/>
</dbReference>
<dbReference type="Pfam" id="PF00582">
    <property type="entry name" value="Usp"/>
    <property type="match status" value="1"/>
</dbReference>
<dbReference type="AlphaFoldDB" id="A0A511D679"/>
<dbReference type="STRING" id="1123024.GCA_000423625_03677"/>
<dbReference type="PRINTS" id="PR01438">
    <property type="entry name" value="UNVRSLSTRESS"/>
</dbReference>
<evidence type="ECO:0000256" key="1">
    <source>
        <dbReference type="ARBA" id="ARBA00008791"/>
    </source>
</evidence>
<evidence type="ECO:0000313" key="4">
    <source>
        <dbReference type="Proteomes" id="UP000321328"/>
    </source>
</evidence>
<reference evidence="3 4" key="1">
    <citation type="submission" date="2019-07" db="EMBL/GenBank/DDBJ databases">
        <title>Whole genome shotgun sequence of Pseudonocardia asaccharolytica NBRC 16224.</title>
        <authorList>
            <person name="Hosoyama A."/>
            <person name="Uohara A."/>
            <person name="Ohji S."/>
            <person name="Ichikawa N."/>
        </authorList>
    </citation>
    <scope>NUCLEOTIDE SEQUENCE [LARGE SCALE GENOMIC DNA]</scope>
    <source>
        <strain evidence="3 4">NBRC 16224</strain>
    </source>
</reference>
<dbReference type="InterPro" id="IPR006016">
    <property type="entry name" value="UspA"/>
</dbReference>
<dbReference type="EMBL" id="BJVI01000064">
    <property type="protein sequence ID" value="GEL20291.1"/>
    <property type="molecule type" value="Genomic_DNA"/>
</dbReference>
<dbReference type="CDD" id="cd00293">
    <property type="entry name" value="USP-like"/>
    <property type="match status" value="1"/>
</dbReference>
<evidence type="ECO:0000259" key="2">
    <source>
        <dbReference type="Pfam" id="PF00582"/>
    </source>
</evidence>
<dbReference type="InterPro" id="IPR014729">
    <property type="entry name" value="Rossmann-like_a/b/a_fold"/>
</dbReference>
<dbReference type="SUPFAM" id="SSF52402">
    <property type="entry name" value="Adenine nucleotide alpha hydrolases-like"/>
    <property type="match status" value="1"/>
</dbReference>
<keyword evidence="4" id="KW-1185">Reference proteome</keyword>
<sequence length="147" mass="15245">MFRTVVWASDGSAAAERSLPWARGIAQNSGARLIAVYVNEVGLGRAAAAVADLHDEGQAAVRRAVEALQQDGINAEFVTGNVMVGGVAQVIADFARDADADLIVTGTRGRNPLVGLLVGSVTRRLLEIAPCPVLAVPSTQPRQSGDS</sequence>
<accession>A0A511D679</accession>
<dbReference type="Proteomes" id="UP000321328">
    <property type="component" value="Unassembled WGS sequence"/>
</dbReference>
<dbReference type="Gene3D" id="3.40.50.620">
    <property type="entry name" value="HUPs"/>
    <property type="match status" value="1"/>
</dbReference>
<gene>
    <name evidence="3" type="ORF">PA7_41280</name>
</gene>
<dbReference type="InterPro" id="IPR006015">
    <property type="entry name" value="Universal_stress_UspA"/>
</dbReference>
<proteinExistence type="inferred from homology"/>
<comment type="similarity">
    <text evidence="1">Belongs to the universal stress protein A family.</text>
</comment>
<feature type="domain" description="UspA" evidence="2">
    <location>
        <begin position="1"/>
        <end position="137"/>
    </location>
</feature>
<evidence type="ECO:0000313" key="3">
    <source>
        <dbReference type="EMBL" id="GEL20291.1"/>
    </source>
</evidence>
<organism evidence="3 4">
    <name type="scientific">Pseudonocardia asaccharolytica DSM 44247 = NBRC 16224</name>
    <dbReference type="NCBI Taxonomy" id="1123024"/>
    <lineage>
        <taxon>Bacteria</taxon>
        <taxon>Bacillati</taxon>
        <taxon>Actinomycetota</taxon>
        <taxon>Actinomycetes</taxon>
        <taxon>Pseudonocardiales</taxon>
        <taxon>Pseudonocardiaceae</taxon>
        <taxon>Pseudonocardia</taxon>
    </lineage>
</organism>
<name>A0A511D679_9PSEU</name>
<comment type="caution">
    <text evidence="3">The sequence shown here is derived from an EMBL/GenBank/DDBJ whole genome shotgun (WGS) entry which is preliminary data.</text>
</comment>